<comment type="caution">
    <text evidence="1">The sequence shown here is derived from an EMBL/GenBank/DDBJ whole genome shotgun (WGS) entry which is preliminary data.</text>
</comment>
<dbReference type="InterPro" id="IPR035069">
    <property type="entry name" value="TTHA1013/TTHA0281-like"/>
</dbReference>
<dbReference type="SUPFAM" id="SSF143100">
    <property type="entry name" value="TTHA1013/TTHA0281-like"/>
    <property type="match status" value="1"/>
</dbReference>
<dbReference type="EMBL" id="JACHGF010000011">
    <property type="protein sequence ID" value="MBB5286766.1"/>
    <property type="molecule type" value="Genomic_DNA"/>
</dbReference>
<organism evidence="1 2">
    <name type="scientific">Rhabdobacter roseus</name>
    <dbReference type="NCBI Taxonomy" id="1655419"/>
    <lineage>
        <taxon>Bacteria</taxon>
        <taxon>Pseudomonadati</taxon>
        <taxon>Bacteroidota</taxon>
        <taxon>Cytophagia</taxon>
        <taxon>Cytophagales</taxon>
        <taxon>Cytophagaceae</taxon>
        <taxon>Rhabdobacter</taxon>
    </lineage>
</organism>
<protein>
    <submittedName>
        <fullName evidence="1">Putative RNase H-like HicB family nuclease</fullName>
    </submittedName>
</protein>
<name>A0A840TR11_9BACT</name>
<keyword evidence="2" id="KW-1185">Reference proteome</keyword>
<sequence>MKLTVLIRQGSDYLIGTIQEIPAVITQGKDKAEVMANIHDALTLYLEDMPSEDDDYGAIIAKEELILA</sequence>
<evidence type="ECO:0000313" key="1">
    <source>
        <dbReference type="EMBL" id="MBB5286766.1"/>
    </source>
</evidence>
<accession>A0A840TR11</accession>
<gene>
    <name evidence="1" type="ORF">HNQ92_004927</name>
</gene>
<dbReference type="Proteomes" id="UP000557307">
    <property type="component" value="Unassembled WGS sequence"/>
</dbReference>
<dbReference type="Gene3D" id="3.30.160.250">
    <property type="match status" value="1"/>
</dbReference>
<dbReference type="AlphaFoldDB" id="A0A840TR11"/>
<evidence type="ECO:0000313" key="2">
    <source>
        <dbReference type="Proteomes" id="UP000557307"/>
    </source>
</evidence>
<proteinExistence type="predicted"/>
<dbReference type="RefSeq" id="WP_184178209.1">
    <property type="nucleotide sequence ID" value="NZ_JACHGF010000011.1"/>
</dbReference>
<reference evidence="1 2" key="1">
    <citation type="submission" date="2020-08" db="EMBL/GenBank/DDBJ databases">
        <title>Genomic Encyclopedia of Type Strains, Phase IV (KMG-IV): sequencing the most valuable type-strain genomes for metagenomic binning, comparative biology and taxonomic classification.</title>
        <authorList>
            <person name="Goeker M."/>
        </authorList>
    </citation>
    <scope>NUCLEOTIDE SEQUENCE [LARGE SCALE GENOMIC DNA]</scope>
    <source>
        <strain evidence="1 2">DSM 105074</strain>
    </source>
</reference>